<dbReference type="Pfam" id="PF14749">
    <property type="entry name" value="Acyl-CoA_ox_N"/>
    <property type="match status" value="1"/>
</dbReference>
<proteinExistence type="inferred from homology"/>
<feature type="domain" description="Acyl-CoA oxidase C-terminal" evidence="15">
    <location>
        <begin position="501"/>
        <end position="678"/>
    </location>
</feature>
<feature type="active site" description="Proton acceptor" evidence="13">
    <location>
        <position position="432"/>
    </location>
</feature>
<dbReference type="InterPro" id="IPR029320">
    <property type="entry name" value="Acyl-CoA_ox_N"/>
</dbReference>
<dbReference type="SUPFAM" id="SSF56645">
    <property type="entry name" value="Acyl-CoA dehydrogenase NM domain-like"/>
    <property type="match status" value="1"/>
</dbReference>
<dbReference type="PANTHER" id="PTHR10909:SF250">
    <property type="entry name" value="PEROXISOMAL ACYL-COENZYME A OXIDASE 1"/>
    <property type="match status" value="1"/>
</dbReference>
<evidence type="ECO:0000256" key="6">
    <source>
        <dbReference type="ARBA" id="ARBA00022630"/>
    </source>
</evidence>
<evidence type="ECO:0000259" key="15">
    <source>
        <dbReference type="Pfam" id="PF01756"/>
    </source>
</evidence>
<dbReference type="OrthoDB" id="538336at2759"/>
<organism evidence="19 20">
    <name type="scientific">Smittium culicis</name>
    <dbReference type="NCBI Taxonomy" id="133412"/>
    <lineage>
        <taxon>Eukaryota</taxon>
        <taxon>Fungi</taxon>
        <taxon>Fungi incertae sedis</taxon>
        <taxon>Zoopagomycota</taxon>
        <taxon>Kickxellomycotina</taxon>
        <taxon>Harpellomycetes</taxon>
        <taxon>Harpellales</taxon>
        <taxon>Legeriomycetaceae</taxon>
        <taxon>Smittium</taxon>
    </lineage>
</organism>
<feature type="binding site" evidence="14">
    <location>
        <position position="188"/>
    </location>
    <ligand>
        <name>FAD</name>
        <dbReference type="ChEBI" id="CHEBI:57692"/>
    </ligand>
</feature>
<evidence type="ECO:0000313" key="19">
    <source>
        <dbReference type="EMBL" id="OMJ27610.1"/>
    </source>
</evidence>
<evidence type="ECO:0000256" key="11">
    <source>
        <dbReference type="ARBA" id="ARBA00023140"/>
    </source>
</evidence>
<dbReference type="InterPro" id="IPR036250">
    <property type="entry name" value="AcylCo_DH-like_C"/>
</dbReference>
<evidence type="ECO:0000256" key="9">
    <source>
        <dbReference type="ARBA" id="ARBA00023002"/>
    </source>
</evidence>
<evidence type="ECO:0000256" key="12">
    <source>
        <dbReference type="PIRNR" id="PIRNR000168"/>
    </source>
</evidence>
<dbReference type="FunFam" id="1.20.140.10:FF:000015">
    <property type="entry name" value="Acyl-coenzyme A oxidase"/>
    <property type="match status" value="1"/>
</dbReference>
<evidence type="ECO:0000256" key="7">
    <source>
        <dbReference type="ARBA" id="ARBA00022827"/>
    </source>
</evidence>
<dbReference type="InterPro" id="IPR002655">
    <property type="entry name" value="Acyl-CoA_oxidase_C"/>
</dbReference>
<dbReference type="GO" id="GO:0003997">
    <property type="term" value="F:acyl-CoA oxidase activity"/>
    <property type="evidence" value="ECO:0007669"/>
    <property type="project" value="UniProtKB-EC"/>
</dbReference>
<dbReference type="PIRSF" id="PIRSF000168">
    <property type="entry name" value="Acyl-CoA_oxidase"/>
    <property type="match status" value="1"/>
</dbReference>
<evidence type="ECO:0000256" key="4">
    <source>
        <dbReference type="ARBA" id="ARBA00004846"/>
    </source>
</evidence>
<comment type="pathway">
    <text evidence="4">Lipid metabolism; peroxisomal fatty acid beta-oxidation.</text>
</comment>
<evidence type="ECO:0000259" key="18">
    <source>
        <dbReference type="Pfam" id="PF22924"/>
    </source>
</evidence>
<dbReference type="GO" id="GO:0055088">
    <property type="term" value="P:lipid homeostasis"/>
    <property type="evidence" value="ECO:0007669"/>
    <property type="project" value="TreeGrafter"/>
</dbReference>
<dbReference type="Pfam" id="PF02770">
    <property type="entry name" value="Acyl-CoA_dh_M"/>
    <property type="match status" value="1"/>
</dbReference>
<dbReference type="Gene3D" id="1.10.540.10">
    <property type="entry name" value="Acyl-CoA dehydrogenase/oxidase, N-terminal domain"/>
    <property type="match status" value="1"/>
</dbReference>
<gene>
    <name evidence="19" type="ORF">AYI69_g2947</name>
</gene>
<evidence type="ECO:0000256" key="8">
    <source>
        <dbReference type="ARBA" id="ARBA00022832"/>
    </source>
</evidence>
<keyword evidence="9" id="KW-0560">Oxidoreductase</keyword>
<dbReference type="Pfam" id="PF22924">
    <property type="entry name" value="ACOX_C_alpha1"/>
    <property type="match status" value="1"/>
</dbReference>
<evidence type="ECO:0000256" key="1">
    <source>
        <dbReference type="ARBA" id="ARBA00001201"/>
    </source>
</evidence>
<dbReference type="UniPathway" id="UPA00661"/>
<evidence type="ECO:0000259" key="17">
    <source>
        <dbReference type="Pfam" id="PF14749"/>
    </source>
</evidence>
<dbReference type="GO" id="GO:0005504">
    <property type="term" value="F:fatty acid binding"/>
    <property type="evidence" value="ECO:0007669"/>
    <property type="project" value="TreeGrafter"/>
</dbReference>
<feature type="domain" description="Acyl-CoA oxidase/dehydrogenase middle" evidence="16">
    <location>
        <begin position="145"/>
        <end position="255"/>
    </location>
</feature>
<comment type="cofactor">
    <cofactor evidence="2">
        <name>FAD</name>
        <dbReference type="ChEBI" id="CHEBI:57692"/>
    </cofactor>
</comment>
<dbReference type="InterPro" id="IPR012258">
    <property type="entry name" value="Acyl-CoA_oxidase"/>
</dbReference>
<dbReference type="PANTHER" id="PTHR10909">
    <property type="entry name" value="ELECTRON TRANSPORT OXIDOREDUCTASE"/>
    <property type="match status" value="1"/>
</dbReference>
<dbReference type="GO" id="GO:0033540">
    <property type="term" value="P:fatty acid beta-oxidation using acyl-CoA oxidase"/>
    <property type="evidence" value="ECO:0007669"/>
    <property type="project" value="UniProtKB-UniPathway"/>
</dbReference>
<dbReference type="InterPro" id="IPR009100">
    <property type="entry name" value="AcylCoA_DH/oxidase_NM_dom_sf"/>
</dbReference>
<comment type="subcellular location">
    <subcellularLocation>
        <location evidence="3">Peroxisome</location>
    </subcellularLocation>
</comment>
<sequence>MKFSTDLIPSKVHTSETLSQERLKASFSTKEMDKFINGQKRIYSREKALKIIRQFPDIFDQTDMYYLSRTEKLEKSYQQEKKIVELLRKGEIDSNDITTIVEILDNSTPFDLTRAMFIPTLEQQCNDEQREAFLKPALDYRIIGCYAQTEVGHGSNIRNIETTATFIEETDEFEVNSPTLTSTKWWIGSLGISSTHACVMAQVYIKGKHIGLFPIIVPIRSLVDHKPLPGVNVGDIGPKMGYNTMDNGFLNLDKVRVPRFNLLQKYISVSRNGIVSKPQNIDPRVTYGTMVLVRANITSDTGRYLAKAITIAIRYSSMRRQFGSPGQPETPVLDYPIVQYRLIPILAKTYAMIGMSHEFYSQYEKTANAISNGDFTSLKEMHAVSCGLKRWTSDTCVYGVDTCRHCCGGHGFSQFSGLNEFFANIYPTMIVEGDNYMLAKQVSSYLVKSAIDIKCLNSVESNDTTNAISRFLAPSSSASSSGFFSWSNKPASEISTSRSILLDLLSYRFVAKVANLAAKIQSNSVSMDDSSIESQAISSAHAEYIVCLYHSRHLEKLPASSNLAPILTTLFNITALDLITKNSSDLYEFTGDASMSHKQIAGLQSEYISLIKSARVQAVPLVDSLGVPEEKLNSSLGKSDGFVYEDLIKRALNEPVNRDITGDKIRADFYNKYIGPVLNSSTTKL</sequence>
<evidence type="ECO:0000259" key="16">
    <source>
        <dbReference type="Pfam" id="PF02770"/>
    </source>
</evidence>
<dbReference type="SUPFAM" id="SSF47203">
    <property type="entry name" value="Acyl-CoA dehydrogenase C-terminal domain-like"/>
    <property type="match status" value="2"/>
</dbReference>
<dbReference type="InterPro" id="IPR046373">
    <property type="entry name" value="Acyl-CoA_Oxase/DH_mid-dom_sf"/>
</dbReference>
<evidence type="ECO:0000256" key="5">
    <source>
        <dbReference type="ARBA" id="ARBA00006288"/>
    </source>
</evidence>
<evidence type="ECO:0000256" key="2">
    <source>
        <dbReference type="ARBA" id="ARBA00001974"/>
    </source>
</evidence>
<dbReference type="GO" id="GO:0071949">
    <property type="term" value="F:FAD binding"/>
    <property type="evidence" value="ECO:0007669"/>
    <property type="project" value="InterPro"/>
</dbReference>
<dbReference type="InterPro" id="IPR037069">
    <property type="entry name" value="AcylCoA_DH/ox_N_sf"/>
</dbReference>
<dbReference type="Proteomes" id="UP000187429">
    <property type="component" value="Unassembled WGS sequence"/>
</dbReference>
<keyword evidence="8" id="KW-0276">Fatty acid metabolism</keyword>
<accession>A0A1R1YL71</accession>
<dbReference type="InterPro" id="IPR006091">
    <property type="entry name" value="Acyl-CoA_Oxase/DH_mid-dom"/>
</dbReference>
<protein>
    <recommendedName>
        <fullName evidence="12">Acyl-coenzyme A oxidase</fullName>
    </recommendedName>
</protein>
<keyword evidence="10" id="KW-0443">Lipid metabolism</keyword>
<evidence type="ECO:0000256" key="3">
    <source>
        <dbReference type="ARBA" id="ARBA00004275"/>
    </source>
</evidence>
<feature type="binding site" evidence="14">
    <location>
        <position position="149"/>
    </location>
    <ligand>
        <name>FAD</name>
        <dbReference type="ChEBI" id="CHEBI:57692"/>
    </ligand>
</feature>
<dbReference type="Gene3D" id="1.20.140.10">
    <property type="entry name" value="Butyryl-CoA Dehydrogenase, subunit A, domain 3"/>
    <property type="match status" value="2"/>
</dbReference>
<comment type="catalytic activity">
    <reaction evidence="1">
        <text>a 2,3-saturated acyl-CoA + O2 = a (2E)-enoyl-CoA + H2O2</text>
        <dbReference type="Rhea" id="RHEA:38959"/>
        <dbReference type="ChEBI" id="CHEBI:15379"/>
        <dbReference type="ChEBI" id="CHEBI:16240"/>
        <dbReference type="ChEBI" id="CHEBI:58856"/>
        <dbReference type="ChEBI" id="CHEBI:65111"/>
        <dbReference type="EC" id="1.3.3.6"/>
    </reaction>
</comment>
<evidence type="ECO:0000256" key="10">
    <source>
        <dbReference type="ARBA" id="ARBA00023098"/>
    </source>
</evidence>
<dbReference type="Gene3D" id="2.40.110.10">
    <property type="entry name" value="Butyryl-CoA Dehydrogenase, subunit A, domain 2"/>
    <property type="match status" value="1"/>
</dbReference>
<keyword evidence="6 12" id="KW-0285">Flavoprotein</keyword>
<feature type="domain" description="Acyl-CoA oxidase C-alpha1" evidence="18">
    <location>
        <begin position="287"/>
        <end position="447"/>
    </location>
</feature>
<comment type="caution">
    <text evidence="19">The sequence shown here is derived from an EMBL/GenBank/DDBJ whole genome shotgun (WGS) entry which is preliminary data.</text>
</comment>
<dbReference type="GO" id="GO:0005777">
    <property type="term" value="C:peroxisome"/>
    <property type="evidence" value="ECO:0007669"/>
    <property type="project" value="UniProtKB-SubCell"/>
</dbReference>
<name>A0A1R1YL71_9FUNG</name>
<keyword evidence="11" id="KW-0576">Peroxisome</keyword>
<feature type="domain" description="Acyl-coenzyme A oxidase N-terminal" evidence="17">
    <location>
        <begin position="29"/>
        <end position="143"/>
    </location>
</feature>
<dbReference type="AlphaFoldDB" id="A0A1R1YL71"/>
<evidence type="ECO:0000256" key="13">
    <source>
        <dbReference type="PIRSR" id="PIRSR000168-1"/>
    </source>
</evidence>
<keyword evidence="7 12" id="KW-0274">FAD</keyword>
<keyword evidence="20" id="KW-1185">Reference proteome</keyword>
<dbReference type="InterPro" id="IPR055060">
    <property type="entry name" value="ACOX_C_alpha1"/>
</dbReference>
<dbReference type="Pfam" id="PF01756">
    <property type="entry name" value="ACOX"/>
    <property type="match status" value="1"/>
</dbReference>
<reference evidence="20" key="1">
    <citation type="submission" date="2017-01" db="EMBL/GenBank/DDBJ databases">
        <authorList>
            <person name="Wang Y."/>
            <person name="White M."/>
            <person name="Kvist S."/>
            <person name="Moncalvo J.-M."/>
        </authorList>
    </citation>
    <scope>NUCLEOTIDE SEQUENCE [LARGE SCALE GENOMIC DNA]</scope>
    <source>
        <strain evidence="20">ID-206-W2</strain>
    </source>
</reference>
<dbReference type="FunFam" id="2.40.110.10:FF:000003">
    <property type="entry name" value="Acyl-coenzyme A oxidase"/>
    <property type="match status" value="1"/>
</dbReference>
<evidence type="ECO:0000313" key="20">
    <source>
        <dbReference type="Proteomes" id="UP000187429"/>
    </source>
</evidence>
<evidence type="ECO:0000256" key="14">
    <source>
        <dbReference type="PIRSR" id="PIRSR000168-2"/>
    </source>
</evidence>
<dbReference type="EMBL" id="LSSM01000919">
    <property type="protein sequence ID" value="OMJ27610.1"/>
    <property type="molecule type" value="Genomic_DNA"/>
</dbReference>
<comment type="similarity">
    <text evidence="5 12">Belongs to the acyl-CoA oxidase family.</text>
</comment>